<dbReference type="Pfam" id="PF12928">
    <property type="entry name" value="tRNA_int_end_N2"/>
    <property type="match status" value="1"/>
</dbReference>
<comment type="similarity">
    <text evidence="1">Belongs to the SEN54 family.</text>
</comment>
<comment type="caution">
    <text evidence="5">The sequence shown here is derived from an EMBL/GenBank/DDBJ whole genome shotgun (WGS) entry which is preliminary data.</text>
</comment>
<keyword evidence="5" id="KW-0255">Endonuclease</keyword>
<dbReference type="EMBL" id="BTGD01000025">
    <property type="protein sequence ID" value="GMM58690.1"/>
    <property type="molecule type" value="Genomic_DNA"/>
</dbReference>
<evidence type="ECO:0000256" key="3">
    <source>
        <dbReference type="SAM" id="MobiDB-lite"/>
    </source>
</evidence>
<dbReference type="PANTHER" id="PTHR21027:SF1">
    <property type="entry name" value="TRNA-SPLICING ENDONUCLEASE SUBUNIT SEN54"/>
    <property type="match status" value="1"/>
</dbReference>
<dbReference type="InterPro" id="IPR024337">
    <property type="entry name" value="tRNA_splic_suSen54"/>
</dbReference>
<name>A0AAV5S4A2_MAUHU</name>
<proteinExistence type="inferred from homology"/>
<dbReference type="PANTHER" id="PTHR21027">
    <property type="entry name" value="TRNA-SPLICING ENDONUCLEASE SUBUNIT SEN54"/>
    <property type="match status" value="1"/>
</dbReference>
<feature type="region of interest" description="Disordered" evidence="3">
    <location>
        <begin position="425"/>
        <end position="450"/>
    </location>
</feature>
<keyword evidence="2" id="KW-0819">tRNA processing</keyword>
<evidence type="ECO:0000313" key="6">
    <source>
        <dbReference type="Proteomes" id="UP001377567"/>
    </source>
</evidence>
<evidence type="ECO:0000256" key="1">
    <source>
        <dbReference type="ARBA" id="ARBA00005736"/>
    </source>
</evidence>
<evidence type="ECO:0000256" key="2">
    <source>
        <dbReference type="ARBA" id="ARBA00022694"/>
    </source>
</evidence>
<keyword evidence="6" id="KW-1185">Reference proteome</keyword>
<feature type="region of interest" description="Disordered" evidence="3">
    <location>
        <begin position="353"/>
        <end position="392"/>
    </location>
</feature>
<keyword evidence="5" id="KW-0378">Hydrolase</keyword>
<dbReference type="Proteomes" id="UP001377567">
    <property type="component" value="Unassembled WGS sequence"/>
</dbReference>
<feature type="compositionally biased region" description="Basic residues" evidence="3">
    <location>
        <begin position="373"/>
        <end position="382"/>
    </location>
</feature>
<evidence type="ECO:0000259" key="4">
    <source>
        <dbReference type="Pfam" id="PF12928"/>
    </source>
</evidence>
<evidence type="ECO:0000313" key="5">
    <source>
        <dbReference type="EMBL" id="GMM58690.1"/>
    </source>
</evidence>
<protein>
    <submittedName>
        <fullName evidence="5">tRNA splicing endonuclease subunit</fullName>
    </submittedName>
</protein>
<dbReference type="InterPro" id="IPR024336">
    <property type="entry name" value="tRNA_splic_suSen54_N"/>
</dbReference>
<organism evidence="5 6">
    <name type="scientific">Maudiozyma humilis</name>
    <name type="common">Sour dough yeast</name>
    <name type="synonym">Kazachstania humilis</name>
    <dbReference type="NCBI Taxonomy" id="51915"/>
    <lineage>
        <taxon>Eukaryota</taxon>
        <taxon>Fungi</taxon>
        <taxon>Dikarya</taxon>
        <taxon>Ascomycota</taxon>
        <taxon>Saccharomycotina</taxon>
        <taxon>Saccharomycetes</taxon>
        <taxon>Saccharomycetales</taxon>
        <taxon>Saccharomycetaceae</taxon>
        <taxon>Maudiozyma</taxon>
    </lineage>
</organism>
<sequence length="450" mass="51137">MSLPANDLEEDEVMQDWSSIAKLANDSPLAALPRRGEKDYEPDGTDLQELLLYRARDAMYSTLEQGVRGAVVKSRVVAYYDPQSHSAVVPKPRGNFLQTMGESDAQGALWLEFFEFMYLAERGTVTPCWKRHDDNNDGDIPLSIEDMYALFKDQQEMDNFAIYSQLKRLGFIVQLASPALSLYPPGLAASSPVRTASNALHRVLSTVSHYRMTLFNGFMYNQWSWYVRRYTSSPQIYESLNKLIQCAAVPHTAHQLYNDYSPQDSSQSLNITFNVWKPNPAFKKKLPELPDFQVATYNKNSTQQSFPTYKELQAVFRSLDYKFSFLARDSDTEFWDNNTYIDGELRSAKLEALQSNPRNKGKAKASKPAPPAKKMKGKKKQRTVSPQVEQMRRPKNGYRSFLLAVMDNGIISFAKISEADFGSEDVWYKPAPGQKNNTAKPQRQTSKIAA</sequence>
<feature type="domain" description="tRNA-splicing endonuclease subunit Sen54 N-terminal" evidence="4">
    <location>
        <begin position="61"/>
        <end position="129"/>
    </location>
</feature>
<dbReference type="GO" id="GO:0004519">
    <property type="term" value="F:endonuclease activity"/>
    <property type="evidence" value="ECO:0007669"/>
    <property type="project" value="UniProtKB-KW"/>
</dbReference>
<reference evidence="5 6" key="1">
    <citation type="journal article" date="2023" name="Elife">
        <title>Identification of key yeast species and microbe-microbe interactions impacting larval growth of Drosophila in the wild.</title>
        <authorList>
            <person name="Mure A."/>
            <person name="Sugiura Y."/>
            <person name="Maeda R."/>
            <person name="Honda K."/>
            <person name="Sakurai N."/>
            <person name="Takahashi Y."/>
            <person name="Watada M."/>
            <person name="Katoh T."/>
            <person name="Gotoh A."/>
            <person name="Gotoh Y."/>
            <person name="Taniguchi I."/>
            <person name="Nakamura K."/>
            <person name="Hayashi T."/>
            <person name="Katayama T."/>
            <person name="Uemura T."/>
            <person name="Hattori Y."/>
        </authorList>
    </citation>
    <scope>NUCLEOTIDE SEQUENCE [LARGE SCALE GENOMIC DNA]</scope>
    <source>
        <strain evidence="5 6">KH-74</strain>
    </source>
</reference>
<feature type="compositionally biased region" description="Polar residues" evidence="3">
    <location>
        <begin position="434"/>
        <end position="450"/>
    </location>
</feature>
<dbReference type="GO" id="GO:0000214">
    <property type="term" value="C:tRNA-intron endonuclease complex"/>
    <property type="evidence" value="ECO:0007669"/>
    <property type="project" value="TreeGrafter"/>
</dbReference>
<dbReference type="GO" id="GO:0000379">
    <property type="term" value="P:tRNA-type intron splice site recognition and cleavage"/>
    <property type="evidence" value="ECO:0007669"/>
    <property type="project" value="TreeGrafter"/>
</dbReference>
<accession>A0AAV5S4A2</accession>
<keyword evidence="5" id="KW-0540">Nuclease</keyword>
<gene>
    <name evidence="5" type="ORF">DAKH74_053070</name>
</gene>
<dbReference type="AlphaFoldDB" id="A0AAV5S4A2"/>